<protein>
    <submittedName>
        <fullName evidence="1">Uncharacterized protein</fullName>
    </submittedName>
</protein>
<organism evidence="1 2">
    <name type="scientific">Bacillus halotolerans</name>
    <dbReference type="NCBI Taxonomy" id="260554"/>
    <lineage>
        <taxon>Bacteria</taxon>
        <taxon>Bacillati</taxon>
        <taxon>Bacillota</taxon>
        <taxon>Bacilli</taxon>
        <taxon>Bacillales</taxon>
        <taxon>Bacillaceae</taxon>
        <taxon>Bacillus</taxon>
    </lineage>
</organism>
<dbReference type="EMBL" id="CP114067">
    <property type="protein sequence ID" value="WAT23661.1"/>
    <property type="molecule type" value="Genomic_DNA"/>
</dbReference>
<gene>
    <name evidence="1" type="ORF">O0R52_21940</name>
</gene>
<evidence type="ECO:0000313" key="2">
    <source>
        <dbReference type="Proteomes" id="UP001164713"/>
    </source>
</evidence>
<geneLocation type="plasmid" evidence="1 2">
    <name>unnamed</name>
</geneLocation>
<reference evidence="1" key="1">
    <citation type="submission" date="2022-12" db="EMBL/GenBank/DDBJ databases">
        <title>Genomic of Bacillus halotolerans.</title>
        <authorList>
            <person name="Xu G."/>
            <person name="Ding Y."/>
        </authorList>
    </citation>
    <scope>NUCLEOTIDE SEQUENCE</scope>
    <source>
        <strain evidence="1">B13</strain>
        <plasmid evidence="1">unnamed</plasmid>
    </source>
</reference>
<dbReference type="RefSeq" id="WP_269108449.1">
    <property type="nucleotide sequence ID" value="NZ_CP114067.1"/>
</dbReference>
<sequence length="65" mass="7781">MRQLSAFTSSEAKEQILEKMKCINFKKDEDKVLIFDMRDKTEGKAIFDYEEYLEEQQARKDAQQI</sequence>
<keyword evidence="1" id="KW-0614">Plasmid</keyword>
<dbReference type="Proteomes" id="UP001164713">
    <property type="component" value="Plasmid unnamed"/>
</dbReference>
<name>A0ABY7I869_9BACI</name>
<accession>A0ABY7I869</accession>
<evidence type="ECO:0000313" key="1">
    <source>
        <dbReference type="EMBL" id="WAT23661.1"/>
    </source>
</evidence>
<proteinExistence type="predicted"/>
<keyword evidence="2" id="KW-1185">Reference proteome</keyword>